<dbReference type="Pfam" id="PF24932">
    <property type="entry name" value="UBA_NBR1_C"/>
    <property type="match status" value="1"/>
</dbReference>
<comment type="caution">
    <text evidence="2">The sequence shown here is derived from an EMBL/GenBank/DDBJ whole genome shotgun (WGS) entry which is preliminary data.</text>
</comment>
<protein>
    <submittedName>
        <fullName evidence="2">Next to BRCA1 protein 1 protein</fullName>
    </submittedName>
</protein>
<evidence type="ECO:0000313" key="3">
    <source>
        <dbReference type="Proteomes" id="UP000823775"/>
    </source>
</evidence>
<keyword evidence="3" id="KW-1185">Reference proteome</keyword>
<dbReference type="InterPro" id="IPR009060">
    <property type="entry name" value="UBA-like_sf"/>
</dbReference>
<feature type="domain" description="Nbr1-like C-terminal UBA" evidence="1">
    <location>
        <begin position="77"/>
        <end position="97"/>
    </location>
</feature>
<dbReference type="PANTHER" id="PTHR20930">
    <property type="entry name" value="OVARIAN CARCINOMA ANTIGEN CA125-RELATED"/>
    <property type="match status" value="1"/>
</dbReference>
<dbReference type="Proteomes" id="UP000823775">
    <property type="component" value="Unassembled WGS sequence"/>
</dbReference>
<accession>A0ABS8V8H3</accession>
<dbReference type="SUPFAM" id="SSF46934">
    <property type="entry name" value="UBA-like"/>
    <property type="match status" value="1"/>
</dbReference>
<dbReference type="PANTHER" id="PTHR20930:SF0">
    <property type="entry name" value="PROTEIN ILRUN"/>
    <property type="match status" value="1"/>
</dbReference>
<gene>
    <name evidence="2" type="primary">NBR1</name>
    <name evidence="2" type="ORF">HAX54_029534</name>
</gene>
<evidence type="ECO:0000313" key="2">
    <source>
        <dbReference type="EMBL" id="MCD9642646.1"/>
    </source>
</evidence>
<name>A0ABS8V8H3_DATST</name>
<organism evidence="2 3">
    <name type="scientific">Datura stramonium</name>
    <name type="common">Jimsonweed</name>
    <name type="synonym">Common thornapple</name>
    <dbReference type="NCBI Taxonomy" id="4076"/>
    <lineage>
        <taxon>Eukaryota</taxon>
        <taxon>Viridiplantae</taxon>
        <taxon>Streptophyta</taxon>
        <taxon>Embryophyta</taxon>
        <taxon>Tracheophyta</taxon>
        <taxon>Spermatophyta</taxon>
        <taxon>Magnoliopsida</taxon>
        <taxon>eudicotyledons</taxon>
        <taxon>Gunneridae</taxon>
        <taxon>Pentapetalae</taxon>
        <taxon>asterids</taxon>
        <taxon>lamiids</taxon>
        <taxon>Solanales</taxon>
        <taxon>Solanaceae</taxon>
        <taxon>Solanoideae</taxon>
        <taxon>Datureae</taxon>
        <taxon>Datura</taxon>
    </lineage>
</organism>
<dbReference type="InterPro" id="IPR056893">
    <property type="entry name" value="UBA_Nbr1_C"/>
</dbReference>
<evidence type="ECO:0000259" key="1">
    <source>
        <dbReference type="Pfam" id="PF24932"/>
    </source>
</evidence>
<dbReference type="EMBL" id="JACEIK010003676">
    <property type="protein sequence ID" value="MCD9642646.1"/>
    <property type="molecule type" value="Genomic_DNA"/>
</dbReference>
<proteinExistence type="predicted"/>
<sequence length="143" mass="16597">MQTCQWRISFLTLKSQILPWNWFSRLFDGNQNKEQSPMCISPSAAVVHQFHSIDLSGGSTSSYYWCILCQRTGGDSFKHVNLNKEILRMNEYDLEQAGFCNKEMNKKLLKKNNGNIKRVVMTLLLESIRSQLVVLVLQYMMLV</sequence>
<reference evidence="2 3" key="1">
    <citation type="journal article" date="2021" name="BMC Genomics">
        <title>Datura genome reveals duplications of psychoactive alkaloid biosynthetic genes and high mutation rate following tissue culture.</title>
        <authorList>
            <person name="Rajewski A."/>
            <person name="Carter-House D."/>
            <person name="Stajich J."/>
            <person name="Litt A."/>
        </authorList>
    </citation>
    <scope>NUCLEOTIDE SEQUENCE [LARGE SCALE GENOMIC DNA]</scope>
    <source>
        <strain evidence="2">AR-01</strain>
    </source>
</reference>
<dbReference type="Gene3D" id="1.10.8.10">
    <property type="entry name" value="DNA helicase RuvA subunit, C-terminal domain"/>
    <property type="match status" value="1"/>
</dbReference>